<dbReference type="Pfam" id="PF00702">
    <property type="entry name" value="Hydrolase"/>
    <property type="match status" value="1"/>
</dbReference>
<comment type="function">
    <text evidence="1">Involved in phosphonate degradation.</text>
</comment>
<comment type="similarity">
    <text evidence="1">Belongs to the HAD-like hydrolase superfamily. PhnX family.</text>
</comment>
<keyword evidence="1" id="KW-0479">Metal-binding</keyword>
<feature type="binding site" evidence="1">
    <location>
        <position position="183"/>
    </location>
    <ligand>
        <name>Mg(2+)</name>
        <dbReference type="ChEBI" id="CHEBI:18420"/>
    </ligand>
</feature>
<accession>A0A3E2B2G5</accession>
<dbReference type="EC" id="3.11.1.1" evidence="1"/>
<comment type="subunit">
    <text evidence="1">Homodimer.</text>
</comment>
<dbReference type="EMBL" id="QQRQ01000014">
    <property type="protein sequence ID" value="RFT06232.1"/>
    <property type="molecule type" value="Genomic_DNA"/>
</dbReference>
<dbReference type="InterPro" id="IPR050155">
    <property type="entry name" value="HAD-like_hydrolase_sf"/>
</dbReference>
<comment type="caution">
    <text evidence="2">The sequence shown here is derived from an EMBL/GenBank/DDBJ whole genome shotgun (WGS) entry which is preliminary data.</text>
</comment>
<keyword evidence="1" id="KW-0460">Magnesium</keyword>
<proteinExistence type="inferred from homology"/>
<dbReference type="SFLD" id="SFLDS00003">
    <property type="entry name" value="Haloacid_Dehalogenase"/>
    <property type="match status" value="1"/>
</dbReference>
<dbReference type="SUPFAM" id="SSF56784">
    <property type="entry name" value="HAD-like"/>
    <property type="match status" value="1"/>
</dbReference>
<comment type="cofactor">
    <cofactor evidence="1">
        <name>Mg(2+)</name>
        <dbReference type="ChEBI" id="CHEBI:18420"/>
    </cofactor>
    <text evidence="1">Binds 1 Mg(2+) ion per subunit.</text>
</comment>
<feature type="binding site" evidence="1">
    <location>
        <position position="11"/>
    </location>
    <ligand>
        <name>Mg(2+)</name>
        <dbReference type="ChEBI" id="CHEBI:18420"/>
    </ligand>
</feature>
<dbReference type="GO" id="GO:0006281">
    <property type="term" value="P:DNA repair"/>
    <property type="evidence" value="ECO:0007669"/>
    <property type="project" value="TreeGrafter"/>
</dbReference>
<organism evidence="2 3">
    <name type="scientific">Evtepia gabavorous</name>
    <dbReference type="NCBI Taxonomy" id="2211183"/>
    <lineage>
        <taxon>Bacteria</taxon>
        <taxon>Bacillati</taxon>
        <taxon>Bacillota</taxon>
        <taxon>Clostridia</taxon>
        <taxon>Eubacteriales</taxon>
        <taxon>Evtepia</taxon>
    </lineage>
</organism>
<gene>
    <name evidence="1" type="primary">phnX</name>
    <name evidence="2" type="ORF">DV520_08450</name>
</gene>
<protein>
    <recommendedName>
        <fullName evidence="1">Phosphonoacetaldehyde hydrolase</fullName>
        <shortName evidence="1">Phosphonatase</shortName>
        <ecNumber evidence="1">3.11.1.1</ecNumber>
    </recommendedName>
    <alternativeName>
        <fullName evidence="1">Phosphonoacetaldehyde phosphonohydrolase</fullName>
    </alternativeName>
</protein>
<dbReference type="SFLD" id="SFLDG01129">
    <property type="entry name" value="C1.5:_HAD__Beta-PGM__Phosphata"/>
    <property type="match status" value="1"/>
</dbReference>
<dbReference type="GO" id="GO:0008967">
    <property type="term" value="F:phosphoglycolate phosphatase activity"/>
    <property type="evidence" value="ECO:0007669"/>
    <property type="project" value="TreeGrafter"/>
</dbReference>
<keyword evidence="1 2" id="KW-0378">Hydrolase</keyword>
<dbReference type="Gene3D" id="3.40.50.1000">
    <property type="entry name" value="HAD superfamily/HAD-like"/>
    <property type="match status" value="1"/>
</dbReference>
<keyword evidence="3" id="KW-1185">Reference proteome</keyword>
<name>A0A3E2B2G5_9FIRM</name>
<feature type="active site" description="Nucleophile" evidence="1">
    <location>
        <position position="9"/>
    </location>
</feature>
<keyword evidence="1" id="KW-0704">Schiff base</keyword>
<dbReference type="Proteomes" id="UP000260649">
    <property type="component" value="Unassembled WGS sequence"/>
</dbReference>
<dbReference type="AlphaFoldDB" id="A0A3E2B2G5"/>
<dbReference type="OrthoDB" id="5504491at2"/>
<dbReference type="InterPro" id="IPR006323">
    <property type="entry name" value="Phosphonoacetald_hydro"/>
</dbReference>
<evidence type="ECO:0000313" key="3">
    <source>
        <dbReference type="Proteomes" id="UP000260649"/>
    </source>
</evidence>
<dbReference type="SFLD" id="SFLDG01135">
    <property type="entry name" value="C1.5.6:_HAD__Beta-PGM__Phospha"/>
    <property type="match status" value="1"/>
</dbReference>
<feature type="active site" description="Schiff-base intermediate with substrate" evidence="1">
    <location>
        <position position="50"/>
    </location>
</feature>
<dbReference type="PANTHER" id="PTHR43434:SF19">
    <property type="entry name" value="PHOSPHONOACETALDEHYDE HYDROLASE"/>
    <property type="match status" value="1"/>
</dbReference>
<dbReference type="GO" id="GO:0050194">
    <property type="term" value="F:phosphonoacetaldehyde hydrolase activity"/>
    <property type="evidence" value="ECO:0007669"/>
    <property type="project" value="UniProtKB-UniRule"/>
</dbReference>
<dbReference type="GO" id="GO:0019700">
    <property type="term" value="P:organic phosphonate catabolic process"/>
    <property type="evidence" value="ECO:0007669"/>
    <property type="project" value="InterPro"/>
</dbReference>
<evidence type="ECO:0000313" key="2">
    <source>
        <dbReference type="EMBL" id="RFT06232.1"/>
    </source>
</evidence>
<sequence length="258" mass="28227">MKPQLVIFDWAGTTVDYGCFAPVNAFALAFQKFGVTPTVEEIRAPMGMLKRDHIRTMLAMPAIRQQWEEKQGAFDEAAVEKIYGVFEDALMESLSQYAAPKPGVLETVAELRARGMKVGSTTGYTDKMMAVVTAEAARQGYAPDAWFSPDSVQGLGRPYPYMIYANMAKFQIASVEQVVKVGDTVADIQEGKHAGVLSLGVLEGSSVMGYTQAEYEALPQAERQAEKDRAREIFLAAGADGVLDTLDQLPQWLENGQV</sequence>
<dbReference type="PANTHER" id="PTHR43434">
    <property type="entry name" value="PHOSPHOGLYCOLATE PHOSPHATASE"/>
    <property type="match status" value="1"/>
</dbReference>
<feature type="binding site" evidence="1">
    <location>
        <position position="9"/>
    </location>
    <ligand>
        <name>Mg(2+)</name>
        <dbReference type="ChEBI" id="CHEBI:18420"/>
    </ligand>
</feature>
<dbReference type="Gene3D" id="1.10.150.240">
    <property type="entry name" value="Putative phosphatase, domain 2"/>
    <property type="match status" value="1"/>
</dbReference>
<dbReference type="InterPro" id="IPR023214">
    <property type="entry name" value="HAD_sf"/>
</dbReference>
<dbReference type="InterPro" id="IPR023198">
    <property type="entry name" value="PGP-like_dom2"/>
</dbReference>
<dbReference type="InterPro" id="IPR036412">
    <property type="entry name" value="HAD-like_sf"/>
</dbReference>
<evidence type="ECO:0000256" key="1">
    <source>
        <dbReference type="HAMAP-Rule" id="MF_01375"/>
    </source>
</evidence>
<dbReference type="GeneID" id="97995760"/>
<dbReference type="NCBIfam" id="TIGR01422">
    <property type="entry name" value="phosphonatase"/>
    <property type="match status" value="1"/>
</dbReference>
<reference evidence="2 3" key="1">
    <citation type="submission" date="2018-07" db="EMBL/GenBank/DDBJ databases">
        <title>GABA Modulating Bacteria of the Human Gut Microbiota.</title>
        <authorList>
            <person name="Strandwitz P."/>
            <person name="Kim K.H."/>
            <person name="Terekhova D."/>
            <person name="Liu J.K."/>
            <person name="Sharma A."/>
            <person name="Levering J."/>
            <person name="Mcdonald D."/>
            <person name="Dietrich D."/>
            <person name="Ramadhar T.R."/>
            <person name="Lekbua A."/>
            <person name="Mroue N."/>
            <person name="Liston C."/>
            <person name="Stewart E.J."/>
            <person name="Dubin M.J."/>
            <person name="Zengler K."/>
            <person name="Knight R."/>
            <person name="Gilbert J.A."/>
            <person name="Clardy J."/>
            <person name="Lewis K."/>
        </authorList>
    </citation>
    <scope>NUCLEOTIDE SEQUENCE [LARGE SCALE GENOMIC DNA]</scope>
    <source>
        <strain evidence="2 3">KLE1738</strain>
    </source>
</reference>
<comment type="catalytic activity">
    <reaction evidence="1">
        <text>phosphonoacetaldehyde + H2O = acetaldehyde + phosphate + H(+)</text>
        <dbReference type="Rhea" id="RHEA:18905"/>
        <dbReference type="ChEBI" id="CHEBI:15343"/>
        <dbReference type="ChEBI" id="CHEBI:15377"/>
        <dbReference type="ChEBI" id="CHEBI:15378"/>
        <dbReference type="ChEBI" id="CHEBI:43474"/>
        <dbReference type="ChEBI" id="CHEBI:58383"/>
        <dbReference type="EC" id="3.11.1.1"/>
    </reaction>
</comment>
<dbReference type="RefSeq" id="WP_117142437.1">
    <property type="nucleotide sequence ID" value="NZ_CAKXKJ010000007.1"/>
</dbReference>
<dbReference type="GO" id="GO:0000287">
    <property type="term" value="F:magnesium ion binding"/>
    <property type="evidence" value="ECO:0007669"/>
    <property type="project" value="UniProtKB-UniRule"/>
</dbReference>
<dbReference type="HAMAP" id="MF_01375">
    <property type="entry name" value="PhnX"/>
    <property type="match status" value="1"/>
</dbReference>
<dbReference type="GO" id="GO:0005829">
    <property type="term" value="C:cytosol"/>
    <property type="evidence" value="ECO:0007669"/>
    <property type="project" value="TreeGrafter"/>
</dbReference>